<dbReference type="Pfam" id="PF00400">
    <property type="entry name" value="WD40"/>
    <property type="match status" value="13"/>
</dbReference>
<gene>
    <name evidence="5" type="ORF">H0921_15070</name>
</gene>
<dbReference type="EMBL" id="JACEFB010000014">
    <property type="protein sequence ID" value="MBA2227479.1"/>
    <property type="molecule type" value="Genomic_DNA"/>
</dbReference>
<feature type="repeat" description="WD" evidence="3">
    <location>
        <begin position="523"/>
        <end position="564"/>
    </location>
</feature>
<accession>A0A7V8VG78</accession>
<feature type="repeat" description="WD" evidence="3">
    <location>
        <begin position="610"/>
        <end position="651"/>
    </location>
</feature>
<dbReference type="InterPro" id="IPR015943">
    <property type="entry name" value="WD40/YVTN_repeat-like_dom_sf"/>
</dbReference>
<feature type="repeat" description="WD" evidence="3">
    <location>
        <begin position="746"/>
        <end position="787"/>
    </location>
</feature>
<dbReference type="PANTHER" id="PTHR19879:SF9">
    <property type="entry name" value="TRANSCRIPTION INITIATION FACTOR TFIID SUBUNIT 5"/>
    <property type="match status" value="1"/>
</dbReference>
<dbReference type="PROSITE" id="PS00678">
    <property type="entry name" value="WD_REPEATS_1"/>
    <property type="match status" value="4"/>
</dbReference>
<dbReference type="PANTHER" id="PTHR19879">
    <property type="entry name" value="TRANSCRIPTION INITIATION FACTOR TFIID"/>
    <property type="match status" value="1"/>
</dbReference>
<dbReference type="InterPro" id="IPR011047">
    <property type="entry name" value="Quinoprotein_ADH-like_sf"/>
</dbReference>
<dbReference type="Gene3D" id="2.130.10.10">
    <property type="entry name" value="YVTN repeat-like/Quinoprotein amine dehydrogenase"/>
    <property type="match status" value="6"/>
</dbReference>
<dbReference type="PROSITE" id="PS50082">
    <property type="entry name" value="WD_REPEATS_2"/>
    <property type="match status" value="11"/>
</dbReference>
<dbReference type="Pfam" id="PF12894">
    <property type="entry name" value="ANAPC4_WD40"/>
    <property type="match status" value="1"/>
</dbReference>
<dbReference type="InterPro" id="IPR019775">
    <property type="entry name" value="WD40_repeat_CS"/>
</dbReference>
<feature type="repeat" description="WD" evidence="3">
    <location>
        <begin position="703"/>
        <end position="728"/>
    </location>
</feature>
<feature type="domain" description="Anaphase-promoting complex subunit 4-like WD40" evidence="4">
    <location>
        <begin position="255"/>
        <end position="304"/>
    </location>
</feature>
<dbReference type="InterPro" id="IPR024977">
    <property type="entry name" value="Apc4-like_WD40_dom"/>
</dbReference>
<dbReference type="InterPro" id="IPR036322">
    <property type="entry name" value="WD40_repeat_dom_sf"/>
</dbReference>
<evidence type="ECO:0000256" key="2">
    <source>
        <dbReference type="ARBA" id="ARBA00022737"/>
    </source>
</evidence>
<comment type="caution">
    <text evidence="5">The sequence shown here is derived from an EMBL/GenBank/DDBJ whole genome shotgun (WGS) entry which is preliminary data.</text>
</comment>
<dbReference type="InterPro" id="IPR020472">
    <property type="entry name" value="WD40_PAC1"/>
</dbReference>
<name>A0A7V8VG78_9BACT</name>
<dbReference type="RefSeq" id="WP_194539340.1">
    <property type="nucleotide sequence ID" value="NZ_JACEFB010000014.1"/>
</dbReference>
<dbReference type="Proteomes" id="UP000542342">
    <property type="component" value="Unassembled WGS sequence"/>
</dbReference>
<proteinExistence type="predicted"/>
<protein>
    <recommendedName>
        <fullName evidence="4">Anaphase-promoting complex subunit 4-like WD40 domain-containing protein</fullName>
    </recommendedName>
</protein>
<reference evidence="5 6" key="1">
    <citation type="submission" date="2020-07" db="EMBL/GenBank/DDBJ databases">
        <title>Thermogemmata thermophila gen. nov., sp. nov., a novel moderate thermophilic planctomycete from a Kamchatka hot spring.</title>
        <authorList>
            <person name="Elcheninov A.G."/>
            <person name="Podosokorskaya O.A."/>
            <person name="Kovaleva O.L."/>
            <person name="Novikov A."/>
            <person name="Bonch-Osmolovskaya E.A."/>
            <person name="Toshchakov S.V."/>
            <person name="Kublanov I.V."/>
        </authorList>
    </citation>
    <scope>NUCLEOTIDE SEQUENCE [LARGE SCALE GENOMIC DNA]</scope>
    <source>
        <strain evidence="5 6">2918</strain>
    </source>
</reference>
<dbReference type="CDD" id="cd00200">
    <property type="entry name" value="WD40"/>
    <property type="match status" value="2"/>
</dbReference>
<evidence type="ECO:0000313" key="5">
    <source>
        <dbReference type="EMBL" id="MBA2227479.1"/>
    </source>
</evidence>
<feature type="repeat" description="WD" evidence="3">
    <location>
        <begin position="355"/>
        <end position="396"/>
    </location>
</feature>
<feature type="repeat" description="WD" evidence="3">
    <location>
        <begin position="397"/>
        <end position="438"/>
    </location>
</feature>
<keyword evidence="2" id="KW-0677">Repeat</keyword>
<dbReference type="PRINTS" id="PR00320">
    <property type="entry name" value="GPROTEINBRPT"/>
</dbReference>
<sequence length="1051" mass="113591">MSGTFQSRRKGIVVGTVLVLAAGLAYRAPAPSQEPTATTPPVQQWQSQYQREREEARQQGWGEAALQAAEEWAERAQAAMQAGRTDLAIRYWREARWRLPYMPPDMPPHVRRVLLQSRLRHGDRINSLVFSPDGRRLVSASRDGTVKIWDLDNGRELICYRGHLSQSDDPTRSGKGMTNVLQASDAAFHPRGQWIASVSGNQVHLWEAASGKHLKTLLQLKTDRPLKCLAFHPQGTLLAVGGDDGVLRLVDITTGQEVWTVPSRNARIERVAWNKDGSLIALGDSNAQIGVYALDNKQLLLGMTALEGGEVLGLACSVQDRLLIGGRQGRVQVLYLPRLKDAGADKAGMRDGEDFQGHEGAVYALATSQDGKFLVTGGRDRTVRLWDFASRQQLRLWQGHAQAVTAVAISPDSRWAASGSEDGTIRLWPLQQSDEHRAFQDAKDSLWAVAYSPDGKRLATAGADGRLRLYDSAAGKLLADFPAATLPITTLEFFPDSRRVALAGGDRHIAIWDLEQRKPVRTLSGHTSAILALAVAADGQHLLSGAADKTARWWNLEQGQAVWTWNGRSAVCAVAIRPGKKNHLAVGLADGTLVILDGASTTAKELSRQPNANGAGVAGLAFSRDGQRLASVGGDGSIQLWQVTDTGTVQPLARLHSPSRNSSATAPLTGVAFSPDGRHLAAVGADTFVHLWDTVTGTEVRTLQGHTDWVSAVAFSPDGRYLASVGVEKDRTLRIFELPTLQAEQEQVHRGPIFSLAFSPDGQTLATAASDGTIKVWNLADARLRATLPTTAGDNPYALSFLQADTLAVGLSNPDGKEGRLLIWKLAAQPQLLRTIETGAPYLIVPDSTGQRFAVWHARHPSGVASLQYHLSLFETATGRQVGSLSPTPELRALAITPAHLAIFGDSRGQVRSAFLGENKNPTAPWSLFSGPIADVGITPDGKFVVAADEKGTIQIADFAQRKMVKEFADKTEGVRMVLVNPSGRTFITITAKEQVKLWALDPAAPPQPLRTWKFSSSIRTAAFSPDGESLAVALNDGTVALLELPAERKK</sequence>
<feature type="repeat" description="WD" evidence="3">
    <location>
        <begin position="226"/>
        <end position="260"/>
    </location>
</feature>
<evidence type="ECO:0000256" key="3">
    <source>
        <dbReference type="PROSITE-ProRule" id="PRU00221"/>
    </source>
</evidence>
<keyword evidence="1 3" id="KW-0853">WD repeat</keyword>
<organism evidence="5 6">
    <name type="scientific">Thermogemmata fonticola</name>
    <dbReference type="NCBI Taxonomy" id="2755323"/>
    <lineage>
        <taxon>Bacteria</taxon>
        <taxon>Pseudomonadati</taxon>
        <taxon>Planctomycetota</taxon>
        <taxon>Planctomycetia</taxon>
        <taxon>Gemmatales</taxon>
        <taxon>Gemmataceae</taxon>
        <taxon>Thermogemmata</taxon>
    </lineage>
</organism>
<dbReference type="SUPFAM" id="SSF50998">
    <property type="entry name" value="Quinoprotein alcohol dehydrogenase-like"/>
    <property type="match status" value="1"/>
</dbReference>
<dbReference type="AlphaFoldDB" id="A0A7V8VG78"/>
<feature type="repeat" description="WD" evidence="3">
    <location>
        <begin position="481"/>
        <end position="522"/>
    </location>
</feature>
<feature type="repeat" description="WD" evidence="3">
    <location>
        <begin position="118"/>
        <end position="159"/>
    </location>
</feature>
<dbReference type="SMART" id="SM00320">
    <property type="entry name" value="WD40"/>
    <property type="match status" value="17"/>
</dbReference>
<evidence type="ECO:0000259" key="4">
    <source>
        <dbReference type="Pfam" id="PF12894"/>
    </source>
</evidence>
<dbReference type="PROSITE" id="PS50294">
    <property type="entry name" value="WD_REPEATS_REGION"/>
    <property type="match status" value="8"/>
</dbReference>
<evidence type="ECO:0000256" key="1">
    <source>
        <dbReference type="ARBA" id="ARBA00022574"/>
    </source>
</evidence>
<dbReference type="SUPFAM" id="SSF50978">
    <property type="entry name" value="WD40 repeat-like"/>
    <property type="match status" value="2"/>
</dbReference>
<dbReference type="InterPro" id="IPR001680">
    <property type="entry name" value="WD40_rpt"/>
</dbReference>
<evidence type="ECO:0000313" key="6">
    <source>
        <dbReference type="Proteomes" id="UP000542342"/>
    </source>
</evidence>
<feature type="repeat" description="WD" evidence="3">
    <location>
        <begin position="661"/>
        <end position="702"/>
    </location>
</feature>
<keyword evidence="6" id="KW-1185">Reference proteome</keyword>
<feature type="repeat" description="WD" evidence="3">
    <location>
        <begin position="439"/>
        <end position="480"/>
    </location>
</feature>